<organism evidence="1 2">
    <name type="scientific">Acidovorax delafieldii 2AN</name>
    <dbReference type="NCBI Taxonomy" id="573060"/>
    <lineage>
        <taxon>Bacteria</taxon>
        <taxon>Pseudomonadati</taxon>
        <taxon>Pseudomonadota</taxon>
        <taxon>Betaproteobacteria</taxon>
        <taxon>Burkholderiales</taxon>
        <taxon>Comamonadaceae</taxon>
        <taxon>Acidovorax</taxon>
    </lineage>
</organism>
<evidence type="ECO:0000313" key="2">
    <source>
        <dbReference type="Proteomes" id="UP000003856"/>
    </source>
</evidence>
<dbReference type="EMBL" id="ACQT01000256">
    <property type="protein sequence ID" value="EER58488.1"/>
    <property type="molecule type" value="Genomic_DNA"/>
</dbReference>
<gene>
    <name evidence="1" type="ORF">AcdelDRAFT_3937</name>
</gene>
<dbReference type="Proteomes" id="UP000003856">
    <property type="component" value="Unassembled WGS sequence"/>
</dbReference>
<reference evidence="1 2" key="1">
    <citation type="submission" date="2009-05" db="EMBL/GenBank/DDBJ databases">
        <title>The draft genome of Acidovorax delafieldii 2AN.</title>
        <authorList>
            <consortium name="US DOE Joint Genome Institute (JGI-PGF)"/>
            <person name="Lucas S."/>
            <person name="Copeland A."/>
            <person name="Lapidus A."/>
            <person name="Glavina del Rio T."/>
            <person name="Tice H."/>
            <person name="Bruce D."/>
            <person name="Goodwin L."/>
            <person name="Pitluck S."/>
            <person name="Larimer F."/>
            <person name="Land M.L."/>
            <person name="Hauser L."/>
            <person name="Shelobolina E.S."/>
            <person name="Picardal F."/>
            <person name="Roden E."/>
            <person name="Emerson D."/>
        </authorList>
    </citation>
    <scope>NUCLEOTIDE SEQUENCE [LARGE SCALE GENOMIC DNA]</scope>
    <source>
        <strain evidence="1 2">2AN</strain>
    </source>
</reference>
<keyword evidence="1" id="KW-0812">Transmembrane</keyword>
<comment type="caution">
    <text evidence="1">The sequence shown here is derived from an EMBL/GenBank/DDBJ whole genome shotgun (WGS) entry which is preliminary data.</text>
</comment>
<evidence type="ECO:0000313" key="1">
    <source>
        <dbReference type="EMBL" id="EER58488.1"/>
    </source>
</evidence>
<name>C5TAK7_ACIDE</name>
<proteinExistence type="predicted"/>
<dbReference type="AlphaFoldDB" id="C5TAK7"/>
<dbReference type="RefSeq" id="WP_005799665.1">
    <property type="nucleotide sequence ID" value="NZ_ACQT01000256.1"/>
</dbReference>
<protein>
    <submittedName>
        <fullName evidence="1">Putative transmembrane protein</fullName>
    </submittedName>
</protein>
<sequence length="122" mass="13093">MSDSPSSPSASSAPSRHGVSAWWRALAIALLVALLLAWAAATSVVEQLKAQITHLQAKVSAVAQVQHVAVLLDSRQLPAMLVTVDVNAAVLQLQRLNDVREGREDSMQLWALQADQPPVPWA</sequence>
<keyword evidence="1" id="KW-0472">Membrane</keyword>
<dbReference type="PATRIC" id="fig|573060.9.peg.1023"/>
<accession>C5TAK7</accession>
<keyword evidence="2" id="KW-1185">Reference proteome</keyword>
<dbReference type="OrthoDB" id="8900846at2"/>